<dbReference type="Proteomes" id="UP001162131">
    <property type="component" value="Unassembled WGS sequence"/>
</dbReference>
<name>A0AAU9I6Z4_9CILI</name>
<organism evidence="1 2">
    <name type="scientific">Blepharisma stoltei</name>
    <dbReference type="NCBI Taxonomy" id="1481888"/>
    <lineage>
        <taxon>Eukaryota</taxon>
        <taxon>Sar</taxon>
        <taxon>Alveolata</taxon>
        <taxon>Ciliophora</taxon>
        <taxon>Postciliodesmatophora</taxon>
        <taxon>Heterotrichea</taxon>
        <taxon>Heterotrichida</taxon>
        <taxon>Blepharismidae</taxon>
        <taxon>Blepharisma</taxon>
    </lineage>
</organism>
<dbReference type="AlphaFoldDB" id="A0AAU9I6Z4"/>
<dbReference type="EMBL" id="CAJZBQ010000003">
    <property type="protein sequence ID" value="CAG9311118.1"/>
    <property type="molecule type" value="Genomic_DNA"/>
</dbReference>
<protein>
    <submittedName>
        <fullName evidence="1">Uncharacterized protein</fullName>
    </submittedName>
</protein>
<accession>A0AAU9I6Z4</accession>
<sequence length="85" mass="10076">MQERCYKIFISGNDRIYAIEQGGNIYESEINDVLRWNIIGTNNMPSNYLQSVKVRYKNDVYFVQYSDLLWKFDLASKQLSQVKVL</sequence>
<keyword evidence="2" id="KW-1185">Reference proteome</keyword>
<comment type="caution">
    <text evidence="1">The sequence shown here is derived from an EMBL/GenBank/DDBJ whole genome shotgun (WGS) entry which is preliminary data.</text>
</comment>
<evidence type="ECO:0000313" key="1">
    <source>
        <dbReference type="EMBL" id="CAG9311118.1"/>
    </source>
</evidence>
<gene>
    <name evidence="1" type="ORF">BSTOLATCC_MIC2820</name>
</gene>
<reference evidence="1" key="1">
    <citation type="submission" date="2021-09" db="EMBL/GenBank/DDBJ databases">
        <authorList>
            <consortium name="AG Swart"/>
            <person name="Singh M."/>
            <person name="Singh A."/>
            <person name="Seah K."/>
            <person name="Emmerich C."/>
        </authorList>
    </citation>
    <scope>NUCLEOTIDE SEQUENCE</scope>
    <source>
        <strain evidence="1">ATCC30299</strain>
    </source>
</reference>
<evidence type="ECO:0000313" key="2">
    <source>
        <dbReference type="Proteomes" id="UP001162131"/>
    </source>
</evidence>
<proteinExistence type="predicted"/>